<proteinExistence type="predicted"/>
<protein>
    <submittedName>
        <fullName evidence="1">Major tail protein</fullName>
    </submittedName>
</protein>
<evidence type="ECO:0000313" key="1">
    <source>
        <dbReference type="EMBL" id="QBZ71273.1"/>
    </source>
</evidence>
<keyword evidence="2" id="KW-1185">Reference proteome</keyword>
<gene>
    <name evidence="1" type="ORF">RP180_18</name>
</gene>
<name>A0A4D6DY39_9CAUD</name>
<dbReference type="Proteomes" id="UP000296988">
    <property type="component" value="Segment"/>
</dbReference>
<dbReference type="InterPro" id="IPR044000">
    <property type="entry name" value="Phage_tube_2"/>
</dbReference>
<reference evidence="2" key="1">
    <citation type="submission" date="2019-04" db="EMBL/GenBank/DDBJ databases">
        <authorList>
            <person name="Morozova V.V."/>
            <person name="Tikunov A.Y."/>
            <person name="Fofanov M.V."/>
            <person name="Tikunova N.V."/>
        </authorList>
    </citation>
    <scope>NUCLEOTIDE SEQUENCE [LARGE SCALE GENOMIC DNA]</scope>
</reference>
<evidence type="ECO:0000313" key="2">
    <source>
        <dbReference type="Proteomes" id="UP000296988"/>
    </source>
</evidence>
<sequence length="390" mass="41024">MNMATTPFKGANTAQFYVAEVTPGVTPDNPVWSPLRNTGGVPAITRDTLTSNELDGSRETTSIRTGNKQVSGEYAIELSSKSQDDWLAGALGSTWQSGSSLTGLSITVAPAGKTFTRAEGSFITDGVEVGDLIAFTDLTGDNAKPFIVTAVDALAVTGAGIQHTLTAETATTAAKTGDKLETGSQCKTFSILTWYKGQCGGASVYTLTKGVEVSGFTIEQAVNAMVTGSFPFIGRTQEILTEQPSGSDFSSVTFGDEPFSSVDVSVFDGSTPLRCDSLTITNDNSASAQFELGNTNVAFVERSRAANTFSISGKLYDMAMIQKFINEQQVEINSILAGVNGAMSFSLKRAELTAVTPEIGGPESITQSIEGQATGNQYQSSIVIQRITYA</sequence>
<accession>A0A4D6DY39</accession>
<dbReference type="Pfam" id="PF18906">
    <property type="entry name" value="Phage_tube_2"/>
    <property type="match status" value="1"/>
</dbReference>
<dbReference type="EMBL" id="MK737937">
    <property type="protein sequence ID" value="QBZ71273.1"/>
    <property type="molecule type" value="Genomic_DNA"/>
</dbReference>
<organism evidence="1 2">
    <name type="scientific">Raoultella phage RP180</name>
    <dbReference type="NCBI Taxonomy" id="2565500"/>
    <lineage>
        <taxon>Viruses</taxon>
        <taxon>Duplodnaviria</taxon>
        <taxon>Heunggongvirae</taxon>
        <taxon>Uroviricota</taxon>
        <taxon>Caudoviricetes</taxon>
        <taxon>Sarkviridae</taxon>
        <taxon>Guernseyvirinae</taxon>
        <taxon>Kagunavirus</taxon>
        <taxon>Kagunavirus RP180</taxon>
    </lineage>
</organism>